<dbReference type="FunFam" id="1.10.10.60:FF:000141">
    <property type="entry name" value="TetR family transcriptional regulator"/>
    <property type="match status" value="1"/>
</dbReference>
<feature type="domain" description="HTH tetR-type" evidence="5">
    <location>
        <begin position="5"/>
        <end position="65"/>
    </location>
</feature>
<name>A0A4R1MIZ0_9FIRM</name>
<dbReference type="EMBL" id="SMGQ01000013">
    <property type="protein sequence ID" value="TCK92708.1"/>
    <property type="molecule type" value="Genomic_DNA"/>
</dbReference>
<dbReference type="InterPro" id="IPR023772">
    <property type="entry name" value="DNA-bd_HTH_TetR-type_CS"/>
</dbReference>
<dbReference type="PROSITE" id="PS50977">
    <property type="entry name" value="HTH_TETR_2"/>
    <property type="match status" value="1"/>
</dbReference>
<dbReference type="PROSITE" id="PS01081">
    <property type="entry name" value="HTH_TETR_1"/>
    <property type="match status" value="1"/>
</dbReference>
<accession>A0A4R1MIZ0</accession>
<proteinExistence type="predicted"/>
<dbReference type="RefSeq" id="WP_132282568.1">
    <property type="nucleotide sequence ID" value="NZ_SMGQ01000013.1"/>
</dbReference>
<evidence type="ECO:0000313" key="6">
    <source>
        <dbReference type="EMBL" id="TCK92708.1"/>
    </source>
</evidence>
<evidence type="ECO:0000259" key="5">
    <source>
        <dbReference type="PROSITE" id="PS50977"/>
    </source>
</evidence>
<keyword evidence="7" id="KW-1185">Reference proteome</keyword>
<dbReference type="InterPro" id="IPR041603">
    <property type="entry name" value="YvdT_C"/>
</dbReference>
<dbReference type="GO" id="GO:0003677">
    <property type="term" value="F:DNA binding"/>
    <property type="evidence" value="ECO:0007669"/>
    <property type="project" value="UniProtKB-UniRule"/>
</dbReference>
<dbReference type="Pfam" id="PF00440">
    <property type="entry name" value="TetR_N"/>
    <property type="match status" value="1"/>
</dbReference>
<dbReference type="PRINTS" id="PR00455">
    <property type="entry name" value="HTHTETR"/>
</dbReference>
<evidence type="ECO:0000256" key="4">
    <source>
        <dbReference type="PROSITE-ProRule" id="PRU00335"/>
    </source>
</evidence>
<dbReference type="Pfam" id="PF17934">
    <property type="entry name" value="TetR_C_26"/>
    <property type="match status" value="1"/>
</dbReference>
<organism evidence="6 7">
    <name type="scientific">Natranaerovirga hydrolytica</name>
    <dbReference type="NCBI Taxonomy" id="680378"/>
    <lineage>
        <taxon>Bacteria</taxon>
        <taxon>Bacillati</taxon>
        <taxon>Bacillota</taxon>
        <taxon>Clostridia</taxon>
        <taxon>Lachnospirales</taxon>
        <taxon>Natranaerovirgaceae</taxon>
        <taxon>Natranaerovirga</taxon>
    </lineage>
</organism>
<dbReference type="PANTHER" id="PTHR43479">
    <property type="entry name" value="ACREF/ENVCD OPERON REPRESSOR-RELATED"/>
    <property type="match status" value="1"/>
</dbReference>
<keyword evidence="1" id="KW-0805">Transcription regulation</keyword>
<dbReference type="AlphaFoldDB" id="A0A4R1MIZ0"/>
<dbReference type="Proteomes" id="UP000294545">
    <property type="component" value="Unassembled WGS sequence"/>
</dbReference>
<dbReference type="InterPro" id="IPR050624">
    <property type="entry name" value="HTH-type_Tx_Regulator"/>
</dbReference>
<protein>
    <submittedName>
        <fullName evidence="6">TetR family transcriptional regulator</fullName>
    </submittedName>
</protein>
<keyword evidence="2 4" id="KW-0238">DNA-binding</keyword>
<feature type="DNA-binding region" description="H-T-H motif" evidence="4">
    <location>
        <begin position="28"/>
        <end position="47"/>
    </location>
</feature>
<dbReference type="PANTHER" id="PTHR43479:SF8">
    <property type="entry name" value="TRANSCRIPTIONAL REGULATOR, TETR FAMILY"/>
    <property type="match status" value="1"/>
</dbReference>
<dbReference type="GO" id="GO:0045892">
    <property type="term" value="P:negative regulation of DNA-templated transcription"/>
    <property type="evidence" value="ECO:0007669"/>
    <property type="project" value="UniProtKB-ARBA"/>
</dbReference>
<dbReference type="InterPro" id="IPR001647">
    <property type="entry name" value="HTH_TetR"/>
</dbReference>
<dbReference type="OrthoDB" id="9812484at2"/>
<keyword evidence="3" id="KW-0804">Transcription</keyword>
<dbReference type="InterPro" id="IPR009057">
    <property type="entry name" value="Homeodomain-like_sf"/>
</dbReference>
<gene>
    <name evidence="6" type="ORF">EDC19_1863</name>
</gene>
<reference evidence="6 7" key="1">
    <citation type="submission" date="2019-03" db="EMBL/GenBank/DDBJ databases">
        <title>Genomic Encyclopedia of Type Strains, Phase IV (KMG-IV): sequencing the most valuable type-strain genomes for metagenomic binning, comparative biology and taxonomic classification.</title>
        <authorList>
            <person name="Goeker M."/>
        </authorList>
    </citation>
    <scope>NUCLEOTIDE SEQUENCE [LARGE SCALE GENOMIC DNA]</scope>
    <source>
        <strain evidence="6 7">DSM 24176</strain>
    </source>
</reference>
<evidence type="ECO:0000256" key="1">
    <source>
        <dbReference type="ARBA" id="ARBA00023015"/>
    </source>
</evidence>
<evidence type="ECO:0000256" key="2">
    <source>
        <dbReference type="ARBA" id="ARBA00023125"/>
    </source>
</evidence>
<sequence>MKEKIDKRQKIIMAAVDVIQEKGFEKTSISEIAKRADVAKGTFYIYFESKNHLTISIAQMILDDQLNRLKRTPSQTLQSVEGLIHTLIEVTYTITKAYKELINFCYAKLAYYESLDQWEKIYEPYYLWLEDKLSYLRDVGALQKDADLSYLANFTVGILEHSAESYYLFCAEEKLEQSKLELKKFLTKVLLK</sequence>
<evidence type="ECO:0000313" key="7">
    <source>
        <dbReference type="Proteomes" id="UP000294545"/>
    </source>
</evidence>
<comment type="caution">
    <text evidence="6">The sequence shown here is derived from an EMBL/GenBank/DDBJ whole genome shotgun (WGS) entry which is preliminary data.</text>
</comment>
<evidence type="ECO:0000256" key="3">
    <source>
        <dbReference type="ARBA" id="ARBA00023163"/>
    </source>
</evidence>
<dbReference type="SUPFAM" id="SSF46689">
    <property type="entry name" value="Homeodomain-like"/>
    <property type="match status" value="1"/>
</dbReference>
<dbReference type="Gene3D" id="1.10.357.10">
    <property type="entry name" value="Tetracycline Repressor, domain 2"/>
    <property type="match status" value="1"/>
</dbReference>